<gene>
    <name evidence="9" type="ORF">GIS00_04115</name>
</gene>
<dbReference type="InterPro" id="IPR000412">
    <property type="entry name" value="ABC_2_transport"/>
</dbReference>
<feature type="transmembrane region" description="Helical" evidence="6">
    <location>
        <begin position="197"/>
        <end position="216"/>
    </location>
</feature>
<protein>
    <recommendedName>
        <fullName evidence="6">Transport permease protein</fullName>
    </recommendedName>
</protein>
<comment type="subcellular location">
    <subcellularLocation>
        <location evidence="6">Cell membrane</location>
        <topology evidence="6">Multi-pass membrane protein</topology>
    </subcellularLocation>
    <subcellularLocation>
        <location evidence="1">Membrane</location>
        <topology evidence="1">Multi-pass membrane protein</topology>
    </subcellularLocation>
</comment>
<keyword evidence="3 6" id="KW-1133">Transmembrane helix</keyword>
<dbReference type="PANTHER" id="PTHR43229:SF2">
    <property type="entry name" value="NODULATION PROTEIN J"/>
    <property type="match status" value="1"/>
</dbReference>
<dbReference type="EMBL" id="WLYK01000001">
    <property type="protein sequence ID" value="MTD13130.1"/>
    <property type="molecule type" value="Genomic_DNA"/>
</dbReference>
<feature type="region of interest" description="Disordered" evidence="7">
    <location>
        <begin position="1"/>
        <end position="20"/>
    </location>
</feature>
<keyword evidence="10" id="KW-1185">Reference proteome</keyword>
<evidence type="ECO:0000256" key="6">
    <source>
        <dbReference type="RuleBase" id="RU361157"/>
    </source>
</evidence>
<dbReference type="AlphaFoldDB" id="A0A7K1FGE8"/>
<dbReference type="InterPro" id="IPR047817">
    <property type="entry name" value="ABC2_TM_bact-type"/>
</dbReference>
<evidence type="ECO:0000256" key="7">
    <source>
        <dbReference type="SAM" id="MobiDB-lite"/>
    </source>
</evidence>
<keyword evidence="5" id="KW-0046">Antibiotic resistance</keyword>
<dbReference type="RefSeq" id="WP_154767055.1">
    <property type="nucleotide sequence ID" value="NZ_WLYK01000001.1"/>
</dbReference>
<dbReference type="InterPro" id="IPR013525">
    <property type="entry name" value="ABC2_TM"/>
</dbReference>
<feature type="transmembrane region" description="Helical" evidence="6">
    <location>
        <begin position="134"/>
        <end position="157"/>
    </location>
</feature>
<dbReference type="GO" id="GO:0140359">
    <property type="term" value="F:ABC-type transporter activity"/>
    <property type="evidence" value="ECO:0007669"/>
    <property type="project" value="InterPro"/>
</dbReference>
<feature type="transmembrane region" description="Helical" evidence="6">
    <location>
        <begin position="163"/>
        <end position="185"/>
    </location>
</feature>
<evidence type="ECO:0000256" key="1">
    <source>
        <dbReference type="ARBA" id="ARBA00004141"/>
    </source>
</evidence>
<dbReference type="Proteomes" id="UP000460221">
    <property type="component" value="Unassembled WGS sequence"/>
</dbReference>
<comment type="caution">
    <text evidence="9">The sequence shown here is derived from an EMBL/GenBank/DDBJ whole genome shotgun (WGS) entry which is preliminary data.</text>
</comment>
<feature type="transmembrane region" description="Helical" evidence="6">
    <location>
        <begin position="84"/>
        <end position="104"/>
    </location>
</feature>
<feature type="transmembrane region" description="Helical" evidence="6">
    <location>
        <begin position="45"/>
        <end position="64"/>
    </location>
</feature>
<reference evidence="9 10" key="1">
    <citation type="submission" date="2019-11" db="EMBL/GenBank/DDBJ databases">
        <authorList>
            <person name="Jiang L.-Q."/>
        </authorList>
    </citation>
    <scope>NUCLEOTIDE SEQUENCE [LARGE SCALE GENOMIC DNA]</scope>
    <source>
        <strain evidence="9 10">YIM 132087</strain>
    </source>
</reference>
<accession>A0A7K1FGE8</accession>
<evidence type="ECO:0000256" key="4">
    <source>
        <dbReference type="ARBA" id="ARBA00023136"/>
    </source>
</evidence>
<keyword evidence="2 6" id="KW-0812">Transmembrane</keyword>
<keyword evidence="4 6" id="KW-0472">Membrane</keyword>
<dbReference type="GO" id="GO:0046677">
    <property type="term" value="P:response to antibiotic"/>
    <property type="evidence" value="ECO:0007669"/>
    <property type="project" value="UniProtKB-KW"/>
</dbReference>
<feature type="transmembrane region" description="Helical" evidence="6">
    <location>
        <begin position="252"/>
        <end position="271"/>
    </location>
</feature>
<organism evidence="9 10">
    <name type="scientific">Nakamurella alba</name>
    <dbReference type="NCBI Taxonomy" id="2665158"/>
    <lineage>
        <taxon>Bacteria</taxon>
        <taxon>Bacillati</taxon>
        <taxon>Actinomycetota</taxon>
        <taxon>Actinomycetes</taxon>
        <taxon>Nakamurellales</taxon>
        <taxon>Nakamurellaceae</taxon>
        <taxon>Nakamurella</taxon>
    </lineage>
</organism>
<dbReference type="PIRSF" id="PIRSF006648">
    <property type="entry name" value="DrrB"/>
    <property type="match status" value="1"/>
</dbReference>
<dbReference type="InterPro" id="IPR051784">
    <property type="entry name" value="Nod_factor_ABC_transporter"/>
</dbReference>
<evidence type="ECO:0000313" key="10">
    <source>
        <dbReference type="Proteomes" id="UP000460221"/>
    </source>
</evidence>
<dbReference type="GO" id="GO:0043190">
    <property type="term" value="C:ATP-binding cassette (ABC) transporter complex"/>
    <property type="evidence" value="ECO:0007669"/>
    <property type="project" value="InterPro"/>
</dbReference>
<comment type="similarity">
    <text evidence="6">Belongs to the ABC-2 integral membrane protein family.</text>
</comment>
<evidence type="ECO:0000259" key="8">
    <source>
        <dbReference type="PROSITE" id="PS51012"/>
    </source>
</evidence>
<evidence type="ECO:0000256" key="5">
    <source>
        <dbReference type="ARBA" id="ARBA00023251"/>
    </source>
</evidence>
<dbReference type="PROSITE" id="PS51012">
    <property type="entry name" value="ABC_TM2"/>
    <property type="match status" value="1"/>
</dbReference>
<dbReference type="PRINTS" id="PR00164">
    <property type="entry name" value="ABC2TRNSPORT"/>
</dbReference>
<dbReference type="Pfam" id="PF01061">
    <property type="entry name" value="ABC2_membrane"/>
    <property type="match status" value="1"/>
</dbReference>
<keyword evidence="6" id="KW-0813">Transport</keyword>
<sequence>MSTVRDPGNTPAAPSPLPAPSSGAAMGAVWGYLMRTWRATAVGSVLSAIGVPVLTLLAMGLGLGTLVDRGNRAALPGGVGYLQFLAPALVMAAAVQTAVTEAAYPTFAKFKWRRVFFGISATPVTPRQIAAGEVLFVATRVAVGAILLYPILLLFGAGGGWRGLWMVPVAVLTACACAVWVLALVAVMHSEGGALNLLFRFGVVPMTLFSGSFFPVDTMPAGMRWIAWISPLWHGNEVARSAVLGTAAPLPVLGHLAVLVVMLLLGAVVAVRKFQRRLVS</sequence>
<proteinExistence type="inferred from homology"/>
<evidence type="ECO:0000256" key="3">
    <source>
        <dbReference type="ARBA" id="ARBA00022989"/>
    </source>
</evidence>
<name>A0A7K1FGE8_9ACTN</name>
<evidence type="ECO:0000256" key="2">
    <source>
        <dbReference type="ARBA" id="ARBA00022692"/>
    </source>
</evidence>
<evidence type="ECO:0000313" key="9">
    <source>
        <dbReference type="EMBL" id="MTD13130.1"/>
    </source>
</evidence>
<feature type="domain" description="ABC transmembrane type-2" evidence="8">
    <location>
        <begin position="43"/>
        <end position="277"/>
    </location>
</feature>
<keyword evidence="6" id="KW-1003">Cell membrane</keyword>
<dbReference type="PANTHER" id="PTHR43229">
    <property type="entry name" value="NODULATION PROTEIN J"/>
    <property type="match status" value="1"/>
</dbReference>